<dbReference type="GO" id="GO:0055052">
    <property type="term" value="C:ATP-binding cassette (ABC) transporter complex, substrate-binding subunit-containing"/>
    <property type="evidence" value="ECO:0007669"/>
    <property type="project" value="TreeGrafter"/>
</dbReference>
<protein>
    <submittedName>
        <fullName evidence="4">Extracellular solute-binding protein</fullName>
    </submittedName>
</protein>
<dbReference type="AlphaFoldDB" id="K6DB22"/>
<gene>
    <name evidence="4" type="ORF">BABA_08096</name>
</gene>
<dbReference type="Pfam" id="PF01547">
    <property type="entry name" value="SBP_bac_1"/>
    <property type="match status" value="1"/>
</dbReference>
<dbReference type="InterPro" id="IPR006061">
    <property type="entry name" value="SBP_1_CS"/>
</dbReference>
<evidence type="ECO:0000256" key="2">
    <source>
        <dbReference type="ARBA" id="ARBA00022448"/>
    </source>
</evidence>
<sequence length="444" mass="49225">MKKWPTIIIFAILLITILVFALSFFDTFSGSSKDNEKKTNTSNRIQLTFWRNYGNAAENKAYEELVSSFEKANPHIAVNMKSILYSDYEIRLRTELAAGNPPDIMTIDSPTLALYANAGSLLSIDSFMRTEGKMEDIPVSTLKGLSYHGEIYLAPIVESSIALFYNKHLFKEAGVSFPTEDPNNPLTWDEVLEIAKKVNNPAKGIIGIDPAQGFGGGESPAYFKTPLLWQFGASVLSPDGSTASGYLDSKEAIEALRFYQNLYHKNGVAAFELPPAVFESGKLGMTVLGSWTLSDFEKNHPEFKLGEDFGITPLPKEKNQFVPNGGWALGISAKSKHPKEAWKFIKYVTGYEGMKKYVTITGDIPARYSVAEDFPKLNEYPANIFLQQAQKYSRNRPITPAYAVVSDTIKKLFEDVGIGGKDVKTSAKEAVETINTALKEIQNQ</sequence>
<proteinExistence type="inferred from homology"/>
<dbReference type="PANTHER" id="PTHR30061:SF50">
    <property type="entry name" value="MALTOSE_MALTODEXTRIN-BINDING PERIPLASMIC PROTEIN"/>
    <property type="match status" value="1"/>
</dbReference>
<evidence type="ECO:0000313" key="4">
    <source>
        <dbReference type="EMBL" id="EKN69737.1"/>
    </source>
</evidence>
<dbReference type="PANTHER" id="PTHR30061">
    <property type="entry name" value="MALTOSE-BINDING PERIPLASMIC PROTEIN"/>
    <property type="match status" value="1"/>
</dbReference>
<dbReference type="GO" id="GO:0015768">
    <property type="term" value="P:maltose transport"/>
    <property type="evidence" value="ECO:0007669"/>
    <property type="project" value="TreeGrafter"/>
</dbReference>
<evidence type="ECO:0000256" key="3">
    <source>
        <dbReference type="ARBA" id="ARBA00022729"/>
    </source>
</evidence>
<comment type="caution">
    <text evidence="4">The sequence shown here is derived from an EMBL/GenBank/DDBJ whole genome shotgun (WGS) entry which is preliminary data.</text>
</comment>
<dbReference type="SUPFAM" id="SSF53850">
    <property type="entry name" value="Periplasmic binding protein-like II"/>
    <property type="match status" value="1"/>
</dbReference>
<dbReference type="GO" id="GO:0055085">
    <property type="term" value="P:transmembrane transport"/>
    <property type="evidence" value="ECO:0007669"/>
    <property type="project" value="InterPro"/>
</dbReference>
<dbReference type="EMBL" id="AJLS01000054">
    <property type="protein sequence ID" value="EKN69737.1"/>
    <property type="molecule type" value="Genomic_DNA"/>
</dbReference>
<evidence type="ECO:0000313" key="5">
    <source>
        <dbReference type="Proteomes" id="UP000006316"/>
    </source>
</evidence>
<keyword evidence="5" id="KW-1185">Reference proteome</keyword>
<dbReference type="STRING" id="1117379.BABA_08096"/>
<dbReference type="RefSeq" id="WP_007084642.1">
    <property type="nucleotide sequence ID" value="NZ_AJLS01000054.1"/>
</dbReference>
<reference evidence="4 5" key="1">
    <citation type="journal article" date="2012" name="Front. Microbiol.">
        <title>Redundancy and modularity in membrane-associated dissimilatory nitrate reduction in Bacillus.</title>
        <authorList>
            <person name="Heylen K."/>
            <person name="Keltjens J."/>
        </authorList>
    </citation>
    <scope>NUCLEOTIDE SEQUENCE [LARGE SCALE GENOMIC DNA]</scope>
    <source>
        <strain evidence="5">LMG 21833T</strain>
    </source>
</reference>
<dbReference type="GO" id="GO:0042956">
    <property type="term" value="P:maltodextrin transmembrane transport"/>
    <property type="evidence" value="ECO:0007669"/>
    <property type="project" value="TreeGrafter"/>
</dbReference>
<name>K6DB22_9BACI</name>
<evidence type="ECO:0000256" key="1">
    <source>
        <dbReference type="ARBA" id="ARBA00008520"/>
    </source>
</evidence>
<dbReference type="InterPro" id="IPR006059">
    <property type="entry name" value="SBP"/>
</dbReference>
<dbReference type="eggNOG" id="COG2182">
    <property type="taxonomic scope" value="Bacteria"/>
</dbReference>
<dbReference type="PROSITE" id="PS01037">
    <property type="entry name" value="SBP_BACTERIAL_1"/>
    <property type="match status" value="1"/>
</dbReference>
<organism evidence="4 5">
    <name type="scientific">Neobacillus bataviensis LMG 21833</name>
    <dbReference type="NCBI Taxonomy" id="1117379"/>
    <lineage>
        <taxon>Bacteria</taxon>
        <taxon>Bacillati</taxon>
        <taxon>Bacillota</taxon>
        <taxon>Bacilli</taxon>
        <taxon>Bacillales</taxon>
        <taxon>Bacillaceae</taxon>
        <taxon>Neobacillus</taxon>
    </lineage>
</organism>
<dbReference type="OrthoDB" id="9782846at2"/>
<accession>K6DB22</accession>
<keyword evidence="3" id="KW-0732">Signal</keyword>
<dbReference type="PATRIC" id="fig|1117379.3.peg.1694"/>
<dbReference type="CDD" id="cd13585">
    <property type="entry name" value="PBP2_TMBP_like"/>
    <property type="match status" value="1"/>
</dbReference>
<comment type="similarity">
    <text evidence="1">Belongs to the bacterial solute-binding protein 1 family.</text>
</comment>
<dbReference type="GO" id="GO:1901982">
    <property type="term" value="F:maltose binding"/>
    <property type="evidence" value="ECO:0007669"/>
    <property type="project" value="TreeGrafter"/>
</dbReference>
<dbReference type="Gene3D" id="3.40.190.10">
    <property type="entry name" value="Periplasmic binding protein-like II"/>
    <property type="match status" value="1"/>
</dbReference>
<dbReference type="Proteomes" id="UP000006316">
    <property type="component" value="Unassembled WGS sequence"/>
</dbReference>
<keyword evidence="2" id="KW-0813">Transport</keyword>